<keyword evidence="4" id="KW-0804">Transcription</keyword>
<proteinExistence type="predicted"/>
<dbReference type="Pfam" id="PF00172">
    <property type="entry name" value="Zn_clus"/>
    <property type="match status" value="1"/>
</dbReference>
<comment type="caution">
    <text evidence="8">The sequence shown here is derived from an EMBL/GenBank/DDBJ whole genome shotgun (WGS) entry which is preliminary data.</text>
</comment>
<dbReference type="GO" id="GO:0000981">
    <property type="term" value="F:DNA-binding transcription factor activity, RNA polymerase II-specific"/>
    <property type="evidence" value="ECO:0007669"/>
    <property type="project" value="InterPro"/>
</dbReference>
<evidence type="ECO:0000256" key="4">
    <source>
        <dbReference type="ARBA" id="ARBA00023163"/>
    </source>
</evidence>
<dbReference type="CDD" id="cd00067">
    <property type="entry name" value="GAL4"/>
    <property type="match status" value="1"/>
</dbReference>
<feature type="region of interest" description="Disordered" evidence="6">
    <location>
        <begin position="65"/>
        <end position="98"/>
    </location>
</feature>
<dbReference type="PANTHER" id="PTHR47540:SF6">
    <property type="entry name" value="ZN(II)2CYS6 TRANSCRIPTION FACTOR (EUROFUNG)"/>
    <property type="match status" value="1"/>
</dbReference>
<dbReference type="InterPro" id="IPR001138">
    <property type="entry name" value="Zn2Cys6_DnaBD"/>
</dbReference>
<gene>
    <name evidence="8" type="ORF">BN850_0096750</name>
</gene>
<keyword evidence="5" id="KW-0539">Nucleus</keyword>
<keyword evidence="3" id="KW-0238">DNA-binding</keyword>
<dbReference type="Gene3D" id="4.10.240.10">
    <property type="entry name" value="Zn(2)-C6 fungal-type DNA-binding domain"/>
    <property type="match status" value="1"/>
</dbReference>
<comment type="subcellular location">
    <subcellularLocation>
        <location evidence="1">Nucleus</location>
    </subcellularLocation>
</comment>
<reference evidence="8" key="1">
    <citation type="submission" date="2013-05" db="EMBL/GenBank/DDBJ databases">
        <title>Draft genome sequences of six wheat associated Fusarium spp. isolates.</title>
        <authorList>
            <person name="Moolhuijzen P.M."/>
            <person name="Manners J.M."/>
            <person name="Wilcox S."/>
            <person name="Bellgard M.I."/>
            <person name="Gardiner D.M."/>
        </authorList>
    </citation>
    <scope>NUCLEOTIDE SEQUENCE</scope>
    <source>
        <strain evidence="8">CS3069</strain>
    </source>
</reference>
<feature type="compositionally biased region" description="Low complexity" evidence="6">
    <location>
        <begin position="70"/>
        <end position="80"/>
    </location>
</feature>
<evidence type="ECO:0000256" key="6">
    <source>
        <dbReference type="SAM" id="MobiDB-lite"/>
    </source>
</evidence>
<dbReference type="InterPro" id="IPR051711">
    <property type="entry name" value="Stress_Response_Reg"/>
</dbReference>
<dbReference type="InterPro" id="IPR036864">
    <property type="entry name" value="Zn2-C6_fun-type_DNA-bd_sf"/>
</dbReference>
<dbReference type="GO" id="GO:0008270">
    <property type="term" value="F:zinc ion binding"/>
    <property type="evidence" value="ECO:0007669"/>
    <property type="project" value="InterPro"/>
</dbReference>
<sequence>MPNTQQNRFRVVKKCVKACKRCRSMKVKCSGAQPCARCGRKNEKCIYETEEKKVTVTESYLRALEKRQDGLPSPGSLRSGGRVRPRHSSVSDYGMTGVLPRGASMAEVDGDLALGTPEENDENDEANETRSLSSNDVLEPAFRQNPLVDNDYVFGQALGRYCEPPSSQKNQVC</sequence>
<dbReference type="SMART" id="SM00066">
    <property type="entry name" value="GAL4"/>
    <property type="match status" value="1"/>
</dbReference>
<accession>A0A090MHL6</accession>
<dbReference type="GO" id="GO:0043565">
    <property type="term" value="F:sequence-specific DNA binding"/>
    <property type="evidence" value="ECO:0007669"/>
    <property type="project" value="TreeGrafter"/>
</dbReference>
<dbReference type="PROSITE" id="PS50048">
    <property type="entry name" value="ZN2_CY6_FUNGAL_2"/>
    <property type="match status" value="1"/>
</dbReference>
<organism evidence="8">
    <name type="scientific">Fusarium clavum</name>
    <dbReference type="NCBI Taxonomy" id="2594811"/>
    <lineage>
        <taxon>Eukaryota</taxon>
        <taxon>Fungi</taxon>
        <taxon>Dikarya</taxon>
        <taxon>Ascomycota</taxon>
        <taxon>Pezizomycotina</taxon>
        <taxon>Sordariomycetes</taxon>
        <taxon>Hypocreomycetidae</taxon>
        <taxon>Hypocreales</taxon>
        <taxon>Nectriaceae</taxon>
        <taxon>Fusarium</taxon>
        <taxon>Fusarium incarnatum-equiseti species complex</taxon>
    </lineage>
</organism>
<evidence type="ECO:0000313" key="8">
    <source>
        <dbReference type="EMBL" id="CEG05155.1"/>
    </source>
</evidence>
<evidence type="ECO:0000256" key="3">
    <source>
        <dbReference type="ARBA" id="ARBA00023125"/>
    </source>
</evidence>
<feature type="region of interest" description="Disordered" evidence="6">
    <location>
        <begin position="113"/>
        <end position="138"/>
    </location>
</feature>
<dbReference type="GO" id="GO:0005634">
    <property type="term" value="C:nucleus"/>
    <property type="evidence" value="ECO:0007669"/>
    <property type="project" value="UniProtKB-SubCell"/>
</dbReference>
<evidence type="ECO:0000256" key="5">
    <source>
        <dbReference type="ARBA" id="ARBA00023242"/>
    </source>
</evidence>
<name>A0A090MHL6_9HYPO</name>
<dbReference type="SUPFAM" id="SSF57701">
    <property type="entry name" value="Zn2/Cys6 DNA-binding domain"/>
    <property type="match status" value="1"/>
</dbReference>
<evidence type="ECO:0000256" key="1">
    <source>
        <dbReference type="ARBA" id="ARBA00004123"/>
    </source>
</evidence>
<evidence type="ECO:0000256" key="2">
    <source>
        <dbReference type="ARBA" id="ARBA00023015"/>
    </source>
</evidence>
<dbReference type="PROSITE" id="PS00463">
    <property type="entry name" value="ZN2_CY6_FUNGAL_1"/>
    <property type="match status" value="1"/>
</dbReference>
<keyword evidence="2" id="KW-0805">Transcription regulation</keyword>
<feature type="domain" description="Zn(2)-C6 fungal-type" evidence="7">
    <location>
        <begin position="18"/>
        <end position="47"/>
    </location>
</feature>
<dbReference type="PANTHER" id="PTHR47540">
    <property type="entry name" value="THIAMINE REPRESSIBLE GENES REGULATORY PROTEIN THI5"/>
    <property type="match status" value="1"/>
</dbReference>
<evidence type="ECO:0000259" key="7">
    <source>
        <dbReference type="PROSITE" id="PS50048"/>
    </source>
</evidence>
<dbReference type="AlphaFoldDB" id="A0A090MHL6"/>
<dbReference type="GO" id="GO:0045944">
    <property type="term" value="P:positive regulation of transcription by RNA polymerase II"/>
    <property type="evidence" value="ECO:0007669"/>
    <property type="project" value="TreeGrafter"/>
</dbReference>
<dbReference type="EMBL" id="CBMI010003096">
    <property type="protein sequence ID" value="CEG05155.1"/>
    <property type="molecule type" value="Genomic_DNA"/>
</dbReference>
<protein>
    <submittedName>
        <fullName evidence="8">WGS project CBMI000000000 data, contig CS3069_c003098</fullName>
    </submittedName>
</protein>